<dbReference type="GO" id="GO:0005524">
    <property type="term" value="F:ATP binding"/>
    <property type="evidence" value="ECO:0007669"/>
    <property type="project" value="InterPro"/>
</dbReference>
<dbReference type="InterPro" id="IPR017788">
    <property type="entry name" value="Hda"/>
</dbReference>
<evidence type="ECO:0000313" key="3">
    <source>
        <dbReference type="EMBL" id="KRG67985.1"/>
    </source>
</evidence>
<evidence type="ECO:0000313" key="4">
    <source>
        <dbReference type="Proteomes" id="UP000052052"/>
    </source>
</evidence>
<dbReference type="Pfam" id="PF22688">
    <property type="entry name" value="Hda_lid"/>
    <property type="match status" value="1"/>
</dbReference>
<reference evidence="3 4" key="1">
    <citation type="submission" date="2015-05" db="EMBL/GenBank/DDBJ databases">
        <title>Genome sequencing and analysis of members of genus Stenotrophomonas.</title>
        <authorList>
            <person name="Patil P.P."/>
            <person name="Midha S."/>
            <person name="Patil P.B."/>
        </authorList>
    </citation>
    <scope>NUCLEOTIDE SEQUENCE [LARGE SCALE GENOMIC DNA]</scope>
    <source>
        <strain evidence="3 4">DSM 21858</strain>
    </source>
</reference>
<dbReference type="EMBL" id="LDJL01000017">
    <property type="protein sequence ID" value="KRG67985.1"/>
    <property type="molecule type" value="Genomic_DNA"/>
</dbReference>
<dbReference type="PANTHER" id="PTHR30050">
    <property type="entry name" value="CHROMOSOMAL REPLICATION INITIATOR PROTEIN DNAA"/>
    <property type="match status" value="1"/>
</dbReference>
<dbReference type="SUPFAM" id="SSF52540">
    <property type="entry name" value="P-loop containing nucleoside triphosphate hydrolases"/>
    <property type="match status" value="1"/>
</dbReference>
<dbReference type="Proteomes" id="UP000052052">
    <property type="component" value="Unassembled WGS sequence"/>
</dbReference>
<dbReference type="NCBIfam" id="TIGR03420">
    <property type="entry name" value="DnaA_homol_Hda"/>
    <property type="match status" value="1"/>
</dbReference>
<comment type="caution">
    <text evidence="3">The sequence shown here is derived from an EMBL/GenBank/DDBJ whole genome shotgun (WGS) entry which is preliminary data.</text>
</comment>
<evidence type="ECO:0000259" key="2">
    <source>
        <dbReference type="Pfam" id="PF22688"/>
    </source>
</evidence>
<accession>A0A0R0CQR0</accession>
<protein>
    <submittedName>
        <fullName evidence="3">Uncharacterized protein</fullName>
    </submittedName>
</protein>
<name>A0A0R0CQR0_9GAMM</name>
<dbReference type="InterPro" id="IPR055199">
    <property type="entry name" value="Hda_lid"/>
</dbReference>
<dbReference type="PATRIC" id="fig|344882.3.peg.1283"/>
<feature type="domain" description="Hda lid" evidence="2">
    <location>
        <begin position="173"/>
        <end position="237"/>
    </location>
</feature>
<dbReference type="GO" id="GO:0032297">
    <property type="term" value="P:negative regulation of DNA-templated DNA replication initiation"/>
    <property type="evidence" value="ECO:0007669"/>
    <property type="project" value="InterPro"/>
</dbReference>
<organism evidence="3 4">
    <name type="scientific">Pseudoxanthomonas dokdonensis</name>
    <dbReference type="NCBI Taxonomy" id="344882"/>
    <lineage>
        <taxon>Bacteria</taxon>
        <taxon>Pseudomonadati</taxon>
        <taxon>Pseudomonadota</taxon>
        <taxon>Gammaproteobacteria</taxon>
        <taxon>Lysobacterales</taxon>
        <taxon>Lysobacteraceae</taxon>
        <taxon>Pseudoxanthomonas</taxon>
    </lineage>
</organism>
<dbReference type="Gene3D" id="3.40.50.300">
    <property type="entry name" value="P-loop containing nucleotide triphosphate hydrolases"/>
    <property type="match status" value="1"/>
</dbReference>
<dbReference type="STRING" id="344882.ABB29_14485"/>
<dbReference type="AlphaFoldDB" id="A0A0R0CQR0"/>
<dbReference type="GO" id="GO:0006270">
    <property type="term" value="P:DNA replication initiation"/>
    <property type="evidence" value="ECO:0007669"/>
    <property type="project" value="TreeGrafter"/>
</dbReference>
<dbReference type="Gene3D" id="1.10.8.60">
    <property type="match status" value="1"/>
</dbReference>
<sequence length="243" mass="26127">MTASAGNHPGASPQLPLALRFPPDQRFETYINAPPGALPQLRALALQPAQDWVFLSGPGGVGKTHLLLSTCAEASAAGRRVAYLSLHTAAGRLGDALQALEGNDVVALDNVQAIVGNRDDEIALFDAHNRARTAGTGILYASRENPAELPLLLPDLRSRLSQCARIALAPLDDDGRREVLAQRAQRRGLIVDDAALDWLLRRTGRDLVGLTGMLERLDRASLAEQRKLTVPFLRKVLGNTNEG</sequence>
<dbReference type="OrthoDB" id="9784878at2"/>
<evidence type="ECO:0000259" key="1">
    <source>
        <dbReference type="Pfam" id="PF00308"/>
    </source>
</evidence>
<dbReference type="InterPro" id="IPR013317">
    <property type="entry name" value="DnaA_dom"/>
</dbReference>
<dbReference type="Pfam" id="PF00308">
    <property type="entry name" value="Bac_DnaA"/>
    <property type="match status" value="1"/>
</dbReference>
<dbReference type="InterPro" id="IPR027417">
    <property type="entry name" value="P-loop_NTPase"/>
</dbReference>
<gene>
    <name evidence="3" type="ORF">ABB29_14485</name>
</gene>
<feature type="domain" description="Chromosomal replication initiator protein DnaA ATPAse" evidence="1">
    <location>
        <begin position="43"/>
        <end position="162"/>
    </location>
</feature>
<keyword evidence="4" id="KW-1185">Reference proteome</keyword>
<dbReference type="PANTHER" id="PTHR30050:SF5">
    <property type="entry name" value="DNAA REGULATORY INACTIVATOR HDA"/>
    <property type="match status" value="1"/>
</dbReference>
<proteinExistence type="predicted"/>
<dbReference type="RefSeq" id="WP_057660311.1">
    <property type="nucleotide sequence ID" value="NZ_LDJL01000017.1"/>
</dbReference>